<evidence type="ECO:0000313" key="2">
    <source>
        <dbReference type="EMBL" id="OQP53215.1"/>
    </source>
</evidence>
<gene>
    <name evidence="2" type="ORF">A4D02_22750</name>
</gene>
<comment type="caution">
    <text evidence="2">The sequence shown here is derived from an EMBL/GenBank/DDBJ whole genome shotgun (WGS) entry which is preliminary data.</text>
</comment>
<name>A0ABX3P3V3_9BACT</name>
<evidence type="ECO:0000259" key="1">
    <source>
        <dbReference type="Pfam" id="PF12867"/>
    </source>
</evidence>
<protein>
    <submittedName>
        <fullName evidence="2">DUF1572 domain-containing protein</fullName>
    </submittedName>
</protein>
<reference evidence="2 3" key="1">
    <citation type="submission" date="2016-04" db="EMBL/GenBank/DDBJ databases">
        <authorList>
            <person name="Chen L."/>
            <person name="Zhuang W."/>
            <person name="Wang G."/>
        </authorList>
    </citation>
    <scope>NUCLEOTIDE SEQUENCE [LARGE SCALE GENOMIC DNA]</scope>
    <source>
        <strain evidence="3">GR20</strain>
    </source>
</reference>
<dbReference type="Pfam" id="PF12867">
    <property type="entry name" value="DinB_2"/>
    <property type="match status" value="1"/>
</dbReference>
<dbReference type="InterPro" id="IPR034660">
    <property type="entry name" value="DinB/YfiT-like"/>
</dbReference>
<feature type="domain" description="DinB-like" evidence="1">
    <location>
        <begin position="33"/>
        <end position="144"/>
    </location>
</feature>
<dbReference type="InterPro" id="IPR024775">
    <property type="entry name" value="DinB-like"/>
</dbReference>
<keyword evidence="3" id="KW-1185">Reference proteome</keyword>
<proteinExistence type="predicted"/>
<dbReference type="RefSeq" id="WP_014218243.1">
    <property type="nucleotide sequence ID" value="NZ_LWBO01000003.1"/>
</dbReference>
<dbReference type="SUPFAM" id="SSF109854">
    <property type="entry name" value="DinB/YfiT-like putative metalloenzymes"/>
    <property type="match status" value="1"/>
</dbReference>
<accession>A0ABX3P3V3</accession>
<sequence>MNLPKQLATHFRAFYSGGNYTGVNLKNTLEGVTWQQATTSIFTCNTIAVLIYHMNYYVRLVTKVLQGLPLEGSDKYAFDAPPVQSAEDWEQLKNSVFSDAENIAQIIEQLPFEKLDEVFHDERYGNFYRNLQGIVEHNNYHLGQILLLKKIMSQV</sequence>
<organism evidence="2 3">
    <name type="scientific">Niastella koreensis</name>
    <dbReference type="NCBI Taxonomy" id="354356"/>
    <lineage>
        <taxon>Bacteria</taxon>
        <taxon>Pseudomonadati</taxon>
        <taxon>Bacteroidota</taxon>
        <taxon>Chitinophagia</taxon>
        <taxon>Chitinophagales</taxon>
        <taxon>Chitinophagaceae</taxon>
        <taxon>Niastella</taxon>
    </lineage>
</organism>
<dbReference type="Proteomes" id="UP000192277">
    <property type="component" value="Unassembled WGS sequence"/>
</dbReference>
<dbReference type="EMBL" id="LWBO01000003">
    <property type="protein sequence ID" value="OQP53215.1"/>
    <property type="molecule type" value="Genomic_DNA"/>
</dbReference>
<dbReference type="Gene3D" id="1.20.120.450">
    <property type="entry name" value="dinb family like domain"/>
    <property type="match status" value="1"/>
</dbReference>
<evidence type="ECO:0000313" key="3">
    <source>
        <dbReference type="Proteomes" id="UP000192277"/>
    </source>
</evidence>